<evidence type="ECO:0000256" key="5">
    <source>
        <dbReference type="RuleBase" id="RU000418"/>
    </source>
</evidence>
<dbReference type="SUPFAM" id="SSF52029">
    <property type="entry name" value="GroEL apical domain-like"/>
    <property type="match status" value="1"/>
</dbReference>
<dbReference type="PRINTS" id="PR00298">
    <property type="entry name" value="CHAPERONIN60"/>
</dbReference>
<evidence type="ECO:0000256" key="4">
    <source>
        <dbReference type="ARBA" id="ARBA00024677"/>
    </source>
</evidence>
<accession>A0A078AY48</accession>
<dbReference type="EMBL" id="CCKQ01015534">
    <property type="protein sequence ID" value="CDW87350.1"/>
    <property type="molecule type" value="Genomic_DNA"/>
</dbReference>
<dbReference type="GO" id="GO:0140662">
    <property type="term" value="F:ATP-dependent protein folding chaperone"/>
    <property type="evidence" value="ECO:0007669"/>
    <property type="project" value="InterPro"/>
</dbReference>
<organism evidence="6 7">
    <name type="scientific">Stylonychia lemnae</name>
    <name type="common">Ciliate</name>
    <dbReference type="NCBI Taxonomy" id="5949"/>
    <lineage>
        <taxon>Eukaryota</taxon>
        <taxon>Sar</taxon>
        <taxon>Alveolata</taxon>
        <taxon>Ciliophora</taxon>
        <taxon>Intramacronucleata</taxon>
        <taxon>Spirotrichea</taxon>
        <taxon>Stichotrichia</taxon>
        <taxon>Sporadotrichida</taxon>
        <taxon>Oxytrichidae</taxon>
        <taxon>Stylonychinae</taxon>
        <taxon>Stylonychia</taxon>
    </lineage>
</organism>
<evidence type="ECO:0000313" key="7">
    <source>
        <dbReference type="Proteomes" id="UP000039865"/>
    </source>
</evidence>
<keyword evidence="7" id="KW-1185">Reference proteome</keyword>
<dbReference type="GO" id="GO:0042026">
    <property type="term" value="P:protein refolding"/>
    <property type="evidence" value="ECO:0007669"/>
    <property type="project" value="InterPro"/>
</dbReference>
<reference evidence="6 7" key="1">
    <citation type="submission" date="2014-06" db="EMBL/GenBank/DDBJ databases">
        <authorList>
            <person name="Swart Estienne"/>
        </authorList>
    </citation>
    <scope>NUCLEOTIDE SEQUENCE [LARGE SCALE GENOMIC DNA]</scope>
    <source>
        <strain evidence="6 7">130c</strain>
    </source>
</reference>
<dbReference type="OrthoDB" id="1733909at2759"/>
<dbReference type="InterPro" id="IPR027413">
    <property type="entry name" value="GROEL-like_equatorial_sf"/>
</dbReference>
<dbReference type="InterPro" id="IPR001844">
    <property type="entry name" value="Cpn60/GroEL"/>
</dbReference>
<keyword evidence="3" id="KW-0143">Chaperone</keyword>
<dbReference type="Pfam" id="PF00118">
    <property type="entry name" value="Cpn60_TCP1"/>
    <property type="match status" value="1"/>
</dbReference>
<dbReference type="AlphaFoldDB" id="A0A078AY48"/>
<dbReference type="PANTHER" id="PTHR45633">
    <property type="entry name" value="60 KDA HEAT SHOCK PROTEIN, MITOCHONDRIAL"/>
    <property type="match status" value="1"/>
</dbReference>
<dbReference type="InParanoid" id="A0A078AY48"/>
<protein>
    <submittedName>
        <fullName evidence="6">Molecular chaperone</fullName>
    </submittedName>
</protein>
<dbReference type="Gene3D" id="3.30.260.10">
    <property type="entry name" value="TCP-1-like chaperonin intermediate domain"/>
    <property type="match status" value="1"/>
</dbReference>
<dbReference type="InterPro" id="IPR027409">
    <property type="entry name" value="GroEL-like_apical_dom_sf"/>
</dbReference>
<evidence type="ECO:0000256" key="1">
    <source>
        <dbReference type="ARBA" id="ARBA00006607"/>
    </source>
</evidence>
<dbReference type="Proteomes" id="UP000039865">
    <property type="component" value="Unassembled WGS sequence"/>
</dbReference>
<dbReference type="FunFam" id="3.50.7.10:FF:000001">
    <property type="entry name" value="60 kDa chaperonin"/>
    <property type="match status" value="1"/>
</dbReference>
<evidence type="ECO:0000256" key="2">
    <source>
        <dbReference type="ARBA" id="ARBA00011531"/>
    </source>
</evidence>
<dbReference type="InterPro" id="IPR027410">
    <property type="entry name" value="TCP-1-like_intermed_sf"/>
</dbReference>
<evidence type="ECO:0000313" key="6">
    <source>
        <dbReference type="EMBL" id="CDW87350.1"/>
    </source>
</evidence>
<sequence>MKGAYQVARTVQQTLGPGGRNVILQSAPNQQDSFLSLDSPFRPYITKDGVTVAKALNQLRDPLQTIGAKLICDAADQTNELCGDGTTTSTIIAYNILREGIKQLQHGKVNPVELRKGIQKSVEAICQEIDKISKKISVKDNIEDIRSIAFISSNGDKELADLIAEIHQKIGFEGTISIQEGKGHLKTVVQYIDGYSVDQGFLSPYFTDQQNKSSQIDYENGVYIVTIDQIITSASQIVPFLEFAKKTYKPVIIIAQDFEAEPLTTMVVNKLQNNLKICAVKAPMINGRDYLEDLSILTGSTMLSPELGYNRLERLDPVYVVGKCDKVQISKDSTVIIRGHGQQDLVDHRIKLLEEQISDNIMLGDYDKEKIQERIAKFRGGIAIIKAGGRSEVAMNECRDRIEDSVFAVRSALEEGIVIGGGCALFYAAQNALKEIKLSNDDQIRGRDIVMKISEIPLRKIYENTLTLNSGEGGVIIEKLKQLGNQEIGYDAREKKINNLIEKQVIDPKKVVKSALRFGAGLASILLTAECAIVEEKYNFNKRIHDQITL</sequence>
<dbReference type="Gene3D" id="1.10.560.10">
    <property type="entry name" value="GroEL-like equatorial domain"/>
    <property type="match status" value="1"/>
</dbReference>
<name>A0A078AY48_STYLE</name>
<dbReference type="SMR" id="A0A078AY48"/>
<dbReference type="NCBIfam" id="NF000592">
    <property type="entry name" value="PRK00013.1"/>
    <property type="match status" value="1"/>
</dbReference>
<dbReference type="NCBIfam" id="NF009487">
    <property type="entry name" value="PRK12849.1"/>
    <property type="match status" value="1"/>
</dbReference>
<dbReference type="InterPro" id="IPR002423">
    <property type="entry name" value="Cpn60/GroEL/TCP-1"/>
</dbReference>
<evidence type="ECO:0000256" key="3">
    <source>
        <dbReference type="ARBA" id="ARBA00023186"/>
    </source>
</evidence>
<gene>
    <name evidence="6" type="primary">Contig887.g962</name>
    <name evidence="6" type="ORF">STYLEM_16453</name>
</gene>
<dbReference type="GO" id="GO:0005524">
    <property type="term" value="F:ATP binding"/>
    <property type="evidence" value="ECO:0007669"/>
    <property type="project" value="InterPro"/>
</dbReference>
<comment type="function">
    <text evidence="4">Molecular chaperone; assists the folding of proteins upon ATP hydrolysis. Known to play a role, in vitro, in the folding of actin and tubulin.</text>
</comment>
<dbReference type="SUPFAM" id="SSF48592">
    <property type="entry name" value="GroEL equatorial domain-like"/>
    <property type="match status" value="1"/>
</dbReference>
<dbReference type="Gene3D" id="3.50.7.10">
    <property type="entry name" value="GroEL"/>
    <property type="match status" value="1"/>
</dbReference>
<comment type="subunit">
    <text evidence="2">Heterooligomeric complex of about 850 to 900 kDa that forms two stacked rings, 12 to 16 nm in diameter.</text>
</comment>
<comment type="similarity">
    <text evidence="1 5">Belongs to the chaperonin (HSP60) family.</text>
</comment>
<dbReference type="SUPFAM" id="SSF54849">
    <property type="entry name" value="GroEL-intermediate domain like"/>
    <property type="match status" value="1"/>
</dbReference>
<proteinExistence type="inferred from homology"/>